<evidence type="ECO:0000313" key="16">
    <source>
        <dbReference type="Proteomes" id="UP000218231"/>
    </source>
</evidence>
<dbReference type="Gene3D" id="3.30.1680.10">
    <property type="entry name" value="ligand-binding face of the semaphorins, domain 2"/>
    <property type="match status" value="1"/>
</dbReference>
<dbReference type="AlphaFoldDB" id="A0A2A2LVY6"/>
<gene>
    <name evidence="15" type="ORF">WR25_06537</name>
</gene>
<dbReference type="InterPro" id="IPR032695">
    <property type="entry name" value="Integrin_dom_sf"/>
</dbReference>
<keyword evidence="11" id="KW-0325">Glycoprotein</keyword>
<accession>A0A2A2LVY6</accession>
<evidence type="ECO:0000256" key="6">
    <source>
        <dbReference type="ARBA" id="ARBA00022737"/>
    </source>
</evidence>
<dbReference type="InterPro" id="IPR033760">
    <property type="entry name" value="Integrin_beta_N"/>
</dbReference>
<feature type="compositionally biased region" description="Low complexity" evidence="12">
    <location>
        <begin position="469"/>
        <end position="478"/>
    </location>
</feature>
<dbReference type="Proteomes" id="UP000218231">
    <property type="component" value="Unassembled WGS sequence"/>
</dbReference>
<dbReference type="GO" id="GO:0007229">
    <property type="term" value="P:integrin-mediated signaling pathway"/>
    <property type="evidence" value="ECO:0007669"/>
    <property type="project" value="UniProtKB-KW"/>
</dbReference>
<keyword evidence="6" id="KW-0677">Repeat</keyword>
<dbReference type="GO" id="GO:0008305">
    <property type="term" value="C:integrin complex"/>
    <property type="evidence" value="ECO:0007669"/>
    <property type="project" value="TreeGrafter"/>
</dbReference>
<dbReference type="Gene3D" id="2.60.40.1510">
    <property type="entry name" value="ntegrin, alpha v. Chain A, domain 3"/>
    <property type="match status" value="1"/>
</dbReference>
<dbReference type="Gene3D" id="2.10.25.10">
    <property type="entry name" value="Laminin"/>
    <property type="match status" value="2"/>
</dbReference>
<dbReference type="Pfam" id="PF23105">
    <property type="entry name" value="EGF_integrin"/>
    <property type="match status" value="1"/>
</dbReference>
<evidence type="ECO:0000256" key="8">
    <source>
        <dbReference type="ARBA" id="ARBA00023037"/>
    </source>
</evidence>
<dbReference type="SUPFAM" id="SSF69179">
    <property type="entry name" value="Integrin domains"/>
    <property type="match status" value="1"/>
</dbReference>
<feature type="domain" description="Integrin beta subunit VWA" evidence="14">
    <location>
        <begin position="34"/>
        <end position="216"/>
    </location>
</feature>
<dbReference type="InterPro" id="IPR057073">
    <property type="entry name" value="EGF_integrin_2"/>
</dbReference>
<feature type="chain" id="PRO_5012991261" description="Integrin beta subunit VWA domain-containing protein" evidence="13">
    <location>
        <begin position="23"/>
        <end position="507"/>
    </location>
</feature>
<dbReference type="OrthoDB" id="410592at2759"/>
<dbReference type="PANTHER" id="PTHR10082">
    <property type="entry name" value="INTEGRIN BETA SUBUNIT"/>
    <property type="match status" value="1"/>
</dbReference>
<organism evidence="15 16">
    <name type="scientific">Diploscapter pachys</name>
    <dbReference type="NCBI Taxonomy" id="2018661"/>
    <lineage>
        <taxon>Eukaryota</taxon>
        <taxon>Metazoa</taxon>
        <taxon>Ecdysozoa</taxon>
        <taxon>Nematoda</taxon>
        <taxon>Chromadorea</taxon>
        <taxon>Rhabditida</taxon>
        <taxon>Rhabditina</taxon>
        <taxon>Rhabditomorpha</taxon>
        <taxon>Rhabditoidea</taxon>
        <taxon>Rhabditidae</taxon>
        <taxon>Diploscapter</taxon>
    </lineage>
</organism>
<dbReference type="EMBL" id="LIAE01006377">
    <property type="protein sequence ID" value="PAV90379.1"/>
    <property type="molecule type" value="Genomic_DNA"/>
</dbReference>
<dbReference type="PRINTS" id="PR01186">
    <property type="entry name" value="INTEGRINB"/>
</dbReference>
<dbReference type="InterPro" id="IPR002369">
    <property type="entry name" value="Integrin_bsu_VWA"/>
</dbReference>
<evidence type="ECO:0000256" key="13">
    <source>
        <dbReference type="SAM" id="SignalP"/>
    </source>
</evidence>
<dbReference type="GO" id="GO:0007160">
    <property type="term" value="P:cell-matrix adhesion"/>
    <property type="evidence" value="ECO:0007669"/>
    <property type="project" value="TreeGrafter"/>
</dbReference>
<sequence>MKPLRIVLHWLSISFVIFIVSADNPCDSEEGRLSCGQCIKQNPNCAWCSDPHSTVGSRCQQRSFFTDATCNANYIYAPVTEMKISPQTLPIESRQGDKIIQLEPQQVVLRMKAGETLTVPFKYLHKSMPGRPPLTDFQIQTSAWEKTGAQLEFMINCNGAEIKGNKCSGISEGQVIEWKIKVTLNQCMNSGDIAISIGVIGYQSVSAIFITPLCGCDCEKLQRQEKNSVLCHQHGNLICGQCVCDATRGGSKCECPLASYGVKTAAELEDKCREQPGAQVCNGKGVCRCGQCECDRKIATVGGKFCQCDHDSCPRGANGKLCSGNGVCDCGTCKCEDGYSKEDCSCKSDDAQCIESGQKKPTPAEEKTTEVPQTTTRAETTAQVTETEQPATEEAKESEQETETTQPAAESVTETSQATEMDDGDSENPPTHEPGNLTEEVTQTEQPSEGEEEKEQSSTESTATEEGEAASSAEPGAQTTAASYNSIPVISLINSIIAISLYRFIIN</sequence>
<evidence type="ECO:0000256" key="12">
    <source>
        <dbReference type="SAM" id="MobiDB-lite"/>
    </source>
</evidence>
<comment type="similarity">
    <text evidence="2">Belongs to the integrin beta chain family.</text>
</comment>
<keyword evidence="4" id="KW-0812">Transmembrane</keyword>
<feature type="compositionally biased region" description="Low complexity" evidence="12">
    <location>
        <begin position="370"/>
        <end position="392"/>
    </location>
</feature>
<dbReference type="PANTHER" id="PTHR10082:SF60">
    <property type="entry name" value="INTEGRIN BETA-PS"/>
    <property type="match status" value="1"/>
</dbReference>
<comment type="caution">
    <text evidence="15">The sequence shown here is derived from an EMBL/GenBank/DDBJ whole genome shotgun (WGS) entry which is preliminary data.</text>
</comment>
<name>A0A2A2LVY6_9BILA</name>
<dbReference type="GO" id="GO:0016477">
    <property type="term" value="P:cell migration"/>
    <property type="evidence" value="ECO:0007669"/>
    <property type="project" value="TreeGrafter"/>
</dbReference>
<evidence type="ECO:0000313" key="15">
    <source>
        <dbReference type="EMBL" id="PAV90379.1"/>
    </source>
</evidence>
<dbReference type="Pfam" id="PF18372">
    <property type="entry name" value="I-EGF_1"/>
    <property type="match status" value="1"/>
</dbReference>
<reference evidence="15 16" key="1">
    <citation type="journal article" date="2017" name="Curr. Biol.">
        <title>Genome architecture and evolution of a unichromosomal asexual nematode.</title>
        <authorList>
            <person name="Fradin H."/>
            <person name="Zegar C."/>
            <person name="Gutwein M."/>
            <person name="Lucas J."/>
            <person name="Kovtun M."/>
            <person name="Corcoran D."/>
            <person name="Baugh L.R."/>
            <person name="Kiontke K."/>
            <person name="Gunsalus K."/>
            <person name="Fitch D.H."/>
            <person name="Piano F."/>
        </authorList>
    </citation>
    <scope>NUCLEOTIDE SEQUENCE [LARGE SCALE GENOMIC DNA]</scope>
    <source>
        <strain evidence="15">PF1309</strain>
    </source>
</reference>
<dbReference type="GO" id="GO:0009986">
    <property type="term" value="C:cell surface"/>
    <property type="evidence" value="ECO:0007669"/>
    <property type="project" value="TreeGrafter"/>
</dbReference>
<dbReference type="InterPro" id="IPR040622">
    <property type="entry name" value="EGF_integrin_1"/>
</dbReference>
<dbReference type="SUPFAM" id="SSF103575">
    <property type="entry name" value="Plexin repeat"/>
    <property type="match status" value="1"/>
</dbReference>
<keyword evidence="3" id="KW-0245">EGF-like domain</keyword>
<proteinExistence type="inferred from homology"/>
<protein>
    <recommendedName>
        <fullName evidence="14">Integrin beta subunit VWA domain-containing protein</fullName>
    </recommendedName>
</protein>
<dbReference type="GO" id="GO:0005925">
    <property type="term" value="C:focal adhesion"/>
    <property type="evidence" value="ECO:0007669"/>
    <property type="project" value="TreeGrafter"/>
</dbReference>
<evidence type="ECO:0000256" key="1">
    <source>
        <dbReference type="ARBA" id="ARBA00004479"/>
    </source>
</evidence>
<dbReference type="STRING" id="2018661.A0A2A2LVY6"/>
<keyword evidence="10" id="KW-1015">Disulfide bond</keyword>
<dbReference type="GO" id="GO:0005178">
    <property type="term" value="F:integrin binding"/>
    <property type="evidence" value="ECO:0007669"/>
    <property type="project" value="TreeGrafter"/>
</dbReference>
<dbReference type="Pfam" id="PF17205">
    <property type="entry name" value="PSI_integrin"/>
    <property type="match status" value="1"/>
</dbReference>
<keyword evidence="5 13" id="KW-0732">Signal</keyword>
<evidence type="ECO:0000256" key="5">
    <source>
        <dbReference type="ARBA" id="ARBA00022729"/>
    </source>
</evidence>
<dbReference type="GO" id="GO:0098609">
    <property type="term" value="P:cell-cell adhesion"/>
    <property type="evidence" value="ECO:0007669"/>
    <property type="project" value="TreeGrafter"/>
</dbReference>
<evidence type="ECO:0000256" key="3">
    <source>
        <dbReference type="ARBA" id="ARBA00022536"/>
    </source>
</evidence>
<evidence type="ECO:0000256" key="4">
    <source>
        <dbReference type="ARBA" id="ARBA00022692"/>
    </source>
</evidence>
<evidence type="ECO:0000259" key="14">
    <source>
        <dbReference type="SMART" id="SM00187"/>
    </source>
</evidence>
<dbReference type="InterPro" id="IPR015812">
    <property type="entry name" value="Integrin_bsu"/>
</dbReference>
<keyword evidence="8" id="KW-0401">Integrin</keyword>
<keyword evidence="7" id="KW-1133">Transmembrane helix</keyword>
<evidence type="ECO:0000256" key="9">
    <source>
        <dbReference type="ARBA" id="ARBA00023136"/>
    </source>
</evidence>
<evidence type="ECO:0000256" key="10">
    <source>
        <dbReference type="ARBA" id="ARBA00023157"/>
    </source>
</evidence>
<dbReference type="InterPro" id="IPR057243">
    <property type="entry name" value="Integrin_I-EGF_CS"/>
</dbReference>
<evidence type="ECO:0000256" key="11">
    <source>
        <dbReference type="ARBA" id="ARBA00023180"/>
    </source>
</evidence>
<comment type="subcellular location">
    <subcellularLocation>
        <location evidence="1">Membrane</location>
        <topology evidence="1">Single-pass type I membrane protein</topology>
    </subcellularLocation>
</comment>
<dbReference type="PROSITE" id="PS00243">
    <property type="entry name" value="I_EGF_1"/>
    <property type="match status" value="1"/>
</dbReference>
<evidence type="ECO:0000256" key="7">
    <source>
        <dbReference type="ARBA" id="ARBA00022989"/>
    </source>
</evidence>
<dbReference type="GO" id="GO:0033627">
    <property type="term" value="P:cell adhesion mediated by integrin"/>
    <property type="evidence" value="ECO:0007669"/>
    <property type="project" value="TreeGrafter"/>
</dbReference>
<dbReference type="FunFam" id="2.10.25.10:FF:000036">
    <property type="entry name" value="Integrin beta"/>
    <property type="match status" value="1"/>
</dbReference>
<feature type="region of interest" description="Disordered" evidence="12">
    <location>
        <begin position="355"/>
        <end position="479"/>
    </location>
</feature>
<feature type="signal peptide" evidence="13">
    <location>
        <begin position="1"/>
        <end position="22"/>
    </location>
</feature>
<keyword evidence="9" id="KW-0472">Membrane</keyword>
<keyword evidence="16" id="KW-1185">Reference proteome</keyword>
<evidence type="ECO:0000256" key="2">
    <source>
        <dbReference type="ARBA" id="ARBA00007449"/>
    </source>
</evidence>
<dbReference type="SMART" id="SM00187">
    <property type="entry name" value="INB"/>
    <property type="match status" value="1"/>
</dbReference>